<gene>
    <name evidence="1" type="ORF">ACFSC0_18790</name>
</gene>
<keyword evidence="2" id="KW-1185">Reference proteome</keyword>
<organism evidence="1 2">
    <name type="scientific">Phenylobacterium terrae</name>
    <dbReference type="NCBI Taxonomy" id="2665495"/>
    <lineage>
        <taxon>Bacteria</taxon>
        <taxon>Pseudomonadati</taxon>
        <taxon>Pseudomonadota</taxon>
        <taxon>Alphaproteobacteria</taxon>
        <taxon>Caulobacterales</taxon>
        <taxon>Caulobacteraceae</taxon>
        <taxon>Phenylobacterium</taxon>
    </lineage>
</organism>
<accession>A0ABW4N7I2</accession>
<protein>
    <submittedName>
        <fullName evidence="1">Uncharacterized protein</fullName>
    </submittedName>
</protein>
<name>A0ABW4N7I2_9CAUL</name>
<evidence type="ECO:0000313" key="2">
    <source>
        <dbReference type="Proteomes" id="UP001597237"/>
    </source>
</evidence>
<dbReference type="EMBL" id="JBHUEY010000006">
    <property type="protein sequence ID" value="MFD1785454.1"/>
    <property type="molecule type" value="Genomic_DNA"/>
</dbReference>
<sequence>MGEHLPEVDALCRWVTGKWPWILGLGLYALQTASPEIYEGVKAALAGISPAS</sequence>
<comment type="caution">
    <text evidence="1">The sequence shown here is derived from an EMBL/GenBank/DDBJ whole genome shotgun (WGS) entry which is preliminary data.</text>
</comment>
<dbReference type="Proteomes" id="UP001597237">
    <property type="component" value="Unassembled WGS sequence"/>
</dbReference>
<proteinExistence type="predicted"/>
<dbReference type="RefSeq" id="WP_377281516.1">
    <property type="nucleotide sequence ID" value="NZ_JBHRSI010000004.1"/>
</dbReference>
<reference evidence="2" key="1">
    <citation type="journal article" date="2019" name="Int. J. Syst. Evol. Microbiol.">
        <title>The Global Catalogue of Microorganisms (GCM) 10K type strain sequencing project: providing services to taxonomists for standard genome sequencing and annotation.</title>
        <authorList>
            <consortium name="The Broad Institute Genomics Platform"/>
            <consortium name="The Broad Institute Genome Sequencing Center for Infectious Disease"/>
            <person name="Wu L."/>
            <person name="Ma J."/>
        </authorList>
    </citation>
    <scope>NUCLEOTIDE SEQUENCE [LARGE SCALE GENOMIC DNA]</scope>
    <source>
        <strain evidence="2">DFY28</strain>
    </source>
</reference>
<evidence type="ECO:0000313" key="1">
    <source>
        <dbReference type="EMBL" id="MFD1785454.1"/>
    </source>
</evidence>